<dbReference type="CDD" id="cd00086">
    <property type="entry name" value="homeodomain"/>
    <property type="match status" value="1"/>
</dbReference>
<organism evidence="13 14">
    <name type="scientific">Pipistrellus kuhlii</name>
    <name type="common">Kuhl's pipistrelle</name>
    <dbReference type="NCBI Taxonomy" id="59472"/>
    <lineage>
        <taxon>Eukaryota</taxon>
        <taxon>Metazoa</taxon>
        <taxon>Chordata</taxon>
        <taxon>Craniata</taxon>
        <taxon>Vertebrata</taxon>
        <taxon>Euteleostomi</taxon>
        <taxon>Mammalia</taxon>
        <taxon>Eutheria</taxon>
        <taxon>Laurasiatheria</taxon>
        <taxon>Chiroptera</taxon>
        <taxon>Yangochiroptera</taxon>
        <taxon>Vespertilionidae</taxon>
        <taxon>Pipistrellus</taxon>
    </lineage>
</organism>
<evidence type="ECO:0000256" key="7">
    <source>
        <dbReference type="ARBA" id="ARBA00023242"/>
    </source>
</evidence>
<feature type="compositionally biased region" description="Basic and acidic residues" evidence="11">
    <location>
        <begin position="305"/>
        <end position="314"/>
    </location>
</feature>
<dbReference type="Pfam" id="PF00046">
    <property type="entry name" value="Homeodomain"/>
    <property type="match status" value="1"/>
</dbReference>
<keyword evidence="4 9" id="KW-0238">DNA-binding</keyword>
<dbReference type="PRINTS" id="PR00024">
    <property type="entry name" value="HOMEOBOX"/>
</dbReference>
<evidence type="ECO:0000256" key="2">
    <source>
        <dbReference type="ARBA" id="ARBA00022473"/>
    </source>
</evidence>
<feature type="DNA-binding region" description="Homeobox" evidence="9">
    <location>
        <begin position="231"/>
        <end position="290"/>
    </location>
</feature>
<dbReference type="Gene3D" id="1.10.10.60">
    <property type="entry name" value="Homeodomain-like"/>
    <property type="match status" value="1"/>
</dbReference>
<keyword evidence="5 9" id="KW-0371">Homeobox</keyword>
<dbReference type="GO" id="GO:0005634">
    <property type="term" value="C:nucleus"/>
    <property type="evidence" value="ECO:0007669"/>
    <property type="project" value="UniProtKB-SubCell"/>
</dbReference>
<dbReference type="PANTHER" id="PTHR45946:SF3">
    <property type="entry name" value="HOMEOBOX PROTEIN HOX-A1"/>
    <property type="match status" value="1"/>
</dbReference>
<keyword evidence="2" id="KW-0217">Developmental protein</keyword>
<dbReference type="EMBL" id="JACAGB010000026">
    <property type="protein sequence ID" value="KAF6302287.1"/>
    <property type="molecule type" value="Genomic_DNA"/>
</dbReference>
<evidence type="ECO:0000256" key="8">
    <source>
        <dbReference type="ARBA" id="ARBA00029448"/>
    </source>
</evidence>
<dbReference type="PROSITE" id="PS00027">
    <property type="entry name" value="HOMEOBOX_1"/>
    <property type="match status" value="1"/>
</dbReference>
<evidence type="ECO:0000256" key="11">
    <source>
        <dbReference type="SAM" id="MobiDB-lite"/>
    </source>
</evidence>
<dbReference type="SMART" id="SM00389">
    <property type="entry name" value="HOX"/>
    <property type="match status" value="1"/>
</dbReference>
<comment type="subcellular location">
    <subcellularLocation>
        <location evidence="1 9 10">Nucleus</location>
    </subcellularLocation>
</comment>
<evidence type="ECO:0000256" key="3">
    <source>
        <dbReference type="ARBA" id="ARBA00023015"/>
    </source>
</evidence>
<dbReference type="PANTHER" id="PTHR45946">
    <property type="entry name" value="HOMEOBOX PROTEIN ROUGH-RELATED"/>
    <property type="match status" value="1"/>
</dbReference>
<evidence type="ECO:0000259" key="12">
    <source>
        <dbReference type="PROSITE" id="PS50071"/>
    </source>
</evidence>
<proteinExistence type="inferred from homology"/>
<reference evidence="13 14" key="1">
    <citation type="journal article" date="2020" name="Nature">
        <title>Six reference-quality genomes reveal evolution of bat adaptations.</title>
        <authorList>
            <person name="Jebb D."/>
            <person name="Huang Z."/>
            <person name="Pippel M."/>
            <person name="Hughes G.M."/>
            <person name="Lavrichenko K."/>
            <person name="Devanna P."/>
            <person name="Winkler S."/>
            <person name="Jermiin L.S."/>
            <person name="Skirmuntt E.C."/>
            <person name="Katzourakis A."/>
            <person name="Burkitt-Gray L."/>
            <person name="Ray D.A."/>
            <person name="Sullivan K.A.M."/>
            <person name="Roscito J.G."/>
            <person name="Kirilenko B.M."/>
            <person name="Davalos L.M."/>
            <person name="Corthals A.P."/>
            <person name="Power M.L."/>
            <person name="Jones G."/>
            <person name="Ransome R.D."/>
            <person name="Dechmann D.K.N."/>
            <person name="Locatelli A.G."/>
            <person name="Puechmaille S.J."/>
            <person name="Fedrigo O."/>
            <person name="Jarvis E.D."/>
            <person name="Hiller M."/>
            <person name="Vernes S.C."/>
            <person name="Myers E.W."/>
            <person name="Teeling E.C."/>
        </authorList>
    </citation>
    <scope>NUCLEOTIDE SEQUENCE [LARGE SCALE GENOMIC DNA]</scope>
    <source>
        <strain evidence="13">MPipKuh1</strain>
        <tissue evidence="13">Flight muscle</tissue>
    </source>
</reference>
<evidence type="ECO:0000313" key="14">
    <source>
        <dbReference type="Proteomes" id="UP000558488"/>
    </source>
</evidence>
<dbReference type="Proteomes" id="UP000558488">
    <property type="component" value="Unassembled WGS sequence"/>
</dbReference>
<dbReference type="GO" id="GO:0000978">
    <property type="term" value="F:RNA polymerase II cis-regulatory region sequence-specific DNA binding"/>
    <property type="evidence" value="ECO:0007669"/>
    <property type="project" value="TreeGrafter"/>
</dbReference>
<evidence type="ECO:0000256" key="9">
    <source>
        <dbReference type="PROSITE-ProRule" id="PRU00108"/>
    </source>
</evidence>
<dbReference type="OrthoDB" id="6159439at2759"/>
<protein>
    <submittedName>
        <fullName evidence="13">Homeobox A1</fullName>
    </submittedName>
</protein>
<dbReference type="GO" id="GO:0000981">
    <property type="term" value="F:DNA-binding transcription factor activity, RNA polymerase II-specific"/>
    <property type="evidence" value="ECO:0007669"/>
    <property type="project" value="InterPro"/>
</dbReference>
<evidence type="ECO:0000256" key="10">
    <source>
        <dbReference type="RuleBase" id="RU000682"/>
    </source>
</evidence>
<dbReference type="SUPFAM" id="SSF46689">
    <property type="entry name" value="Homeodomain-like"/>
    <property type="match status" value="1"/>
</dbReference>
<feature type="region of interest" description="Disordered" evidence="11">
    <location>
        <begin position="62"/>
        <end position="85"/>
    </location>
</feature>
<dbReference type="AlphaFoldDB" id="A0A7J7TPG2"/>
<comment type="caution">
    <text evidence="13">The sequence shown here is derived from an EMBL/GenBank/DDBJ whole genome shotgun (WGS) entry which is preliminary data.</text>
</comment>
<feature type="domain" description="Homeobox" evidence="12">
    <location>
        <begin position="229"/>
        <end position="289"/>
    </location>
</feature>
<dbReference type="InterPro" id="IPR001356">
    <property type="entry name" value="HD"/>
</dbReference>
<name>A0A7J7TPG2_PIPKU</name>
<gene>
    <name evidence="13" type="ORF">mPipKuh1_006299</name>
</gene>
<accession>A0A7J7TPG2</accession>
<keyword evidence="3" id="KW-0805">Transcription regulation</keyword>
<keyword evidence="14" id="KW-1185">Reference proteome</keyword>
<evidence type="ECO:0000256" key="4">
    <source>
        <dbReference type="ARBA" id="ARBA00023125"/>
    </source>
</evidence>
<dbReference type="FunFam" id="1.10.10.60:FF:000113">
    <property type="entry name" value="homeobox protein Hox-B1"/>
    <property type="match status" value="1"/>
</dbReference>
<dbReference type="PROSITE" id="PS50071">
    <property type="entry name" value="HOMEOBOX_2"/>
    <property type="match status" value="1"/>
</dbReference>
<dbReference type="InterPro" id="IPR046327">
    <property type="entry name" value="HXA1/B1/D1"/>
</dbReference>
<feature type="compositionally biased region" description="Low complexity" evidence="11">
    <location>
        <begin position="315"/>
        <end position="330"/>
    </location>
</feature>
<comment type="similarity">
    <text evidence="8">Belongs to the Antp homeobox family. Labial subfamily.</text>
</comment>
<dbReference type="InterPro" id="IPR017970">
    <property type="entry name" value="Homeobox_CS"/>
</dbReference>
<dbReference type="InterPro" id="IPR020479">
    <property type="entry name" value="HD_metazoa"/>
</dbReference>
<keyword evidence="6" id="KW-0804">Transcription</keyword>
<dbReference type="InterPro" id="IPR009057">
    <property type="entry name" value="Homeodomain-like_sf"/>
</dbReference>
<sequence>MDSAGMSSFLDFPVLGGGGGDPGACAARAYPADPGITTLPSCAVSASGCGGDDRFLVGRGVQIGSPHHHHHHHPPQPAAYQPPGNLGVSYPHAGCGPGYGAQNLGAPYSPYTLSQDAEVSGGYPSCAPAVYSGNLSSPMVQHHHHHHHQGFAGGAVGSPQYMHHHSYGQEHQSLALAAYSNPLSPLHASHRDACRSPAPDTSPAQTFDWMKVKRNPPKTGKVGEYGYAGQANAVRTNFTTKQLTELEKEFHFNKYLTRARRVEIAASLQLNETQVKIWFQNRRMKQKKREKEGLLPISPATPPGSEEKAEESSEKSSSSPCVPSPGSSTSDTLPTSH</sequence>
<evidence type="ECO:0000256" key="1">
    <source>
        <dbReference type="ARBA" id="ARBA00004123"/>
    </source>
</evidence>
<evidence type="ECO:0000313" key="13">
    <source>
        <dbReference type="EMBL" id="KAF6302287.1"/>
    </source>
</evidence>
<keyword evidence="7 9" id="KW-0539">Nucleus</keyword>
<feature type="region of interest" description="Disordered" evidence="11">
    <location>
        <begin position="283"/>
        <end position="337"/>
    </location>
</feature>
<evidence type="ECO:0000256" key="5">
    <source>
        <dbReference type="ARBA" id="ARBA00023155"/>
    </source>
</evidence>
<evidence type="ECO:0000256" key="6">
    <source>
        <dbReference type="ARBA" id="ARBA00023163"/>
    </source>
</evidence>